<dbReference type="KEGG" id="tmn:UCRPA7_3990"/>
<sequence length="141" mass="15615">MERYTEKDWNPTTWEKGASATGQHMAVTSYCAGKTIAEKLAWDFMKEQKPAFDLVVLCPGTVYGKPMQVLNSLEDLDAASARLWSHITHAKDIIPGDPSPVFSNMLDVAEAHLKALTWPKCGGERYMIRNASNTLAVSKTI</sequence>
<dbReference type="GO" id="GO:0016616">
    <property type="term" value="F:oxidoreductase activity, acting on the CH-OH group of donors, NAD or NADP as acceptor"/>
    <property type="evidence" value="ECO:0007669"/>
    <property type="project" value="TreeGrafter"/>
</dbReference>
<evidence type="ECO:0000313" key="4">
    <source>
        <dbReference type="Proteomes" id="UP000014074"/>
    </source>
</evidence>
<evidence type="ECO:0000313" key="3">
    <source>
        <dbReference type="EMBL" id="EOO00534.1"/>
    </source>
</evidence>
<gene>
    <name evidence="3" type="ORF">UCRPA7_3990</name>
</gene>
<dbReference type="InterPro" id="IPR050425">
    <property type="entry name" value="NAD(P)_dehydrat-like"/>
</dbReference>
<dbReference type="SUPFAM" id="SSF51735">
    <property type="entry name" value="NAD(P)-binding Rossmann-fold domains"/>
    <property type="match status" value="1"/>
</dbReference>
<keyword evidence="1" id="KW-0560">Oxidoreductase</keyword>
<dbReference type="RefSeq" id="XP_007914743.1">
    <property type="nucleotide sequence ID" value="XM_007916552.1"/>
</dbReference>
<organism evidence="3 4">
    <name type="scientific">Phaeoacremonium minimum (strain UCR-PA7)</name>
    <name type="common">Esca disease fungus</name>
    <name type="synonym">Togninia minima</name>
    <dbReference type="NCBI Taxonomy" id="1286976"/>
    <lineage>
        <taxon>Eukaryota</taxon>
        <taxon>Fungi</taxon>
        <taxon>Dikarya</taxon>
        <taxon>Ascomycota</taxon>
        <taxon>Pezizomycotina</taxon>
        <taxon>Sordariomycetes</taxon>
        <taxon>Sordariomycetidae</taxon>
        <taxon>Togniniales</taxon>
        <taxon>Togniniaceae</taxon>
        <taxon>Phaeoacremonium</taxon>
    </lineage>
</organism>
<dbReference type="HOGENOM" id="CLU_1826637_0_0_1"/>
<dbReference type="Proteomes" id="UP000014074">
    <property type="component" value="Unassembled WGS sequence"/>
</dbReference>
<dbReference type="EMBL" id="KB933072">
    <property type="protein sequence ID" value="EOO00534.1"/>
    <property type="molecule type" value="Genomic_DNA"/>
</dbReference>
<comment type="similarity">
    <text evidence="2">Belongs to the NAD(P)-dependent epimerase/dehydratase family. Dihydroflavonol-4-reductase subfamily.</text>
</comment>
<evidence type="ECO:0000256" key="2">
    <source>
        <dbReference type="ARBA" id="ARBA00023445"/>
    </source>
</evidence>
<name>R8BME3_PHAM7</name>
<dbReference type="OrthoDB" id="2735536at2759"/>
<dbReference type="InterPro" id="IPR036291">
    <property type="entry name" value="NAD(P)-bd_dom_sf"/>
</dbReference>
<dbReference type="PANTHER" id="PTHR10366:SF564">
    <property type="entry name" value="STEROL-4-ALPHA-CARBOXYLATE 3-DEHYDROGENASE, DECARBOXYLATING"/>
    <property type="match status" value="1"/>
</dbReference>
<accession>R8BME3</accession>
<dbReference type="GeneID" id="19324394"/>
<reference evidence="4" key="1">
    <citation type="journal article" date="2013" name="Genome Announc.">
        <title>Draft genome sequence of the ascomycete Phaeoacremonium aleophilum strain UCR-PA7, a causal agent of the esca disease complex in grapevines.</title>
        <authorList>
            <person name="Blanco-Ulate B."/>
            <person name="Rolshausen P."/>
            <person name="Cantu D."/>
        </authorList>
    </citation>
    <scope>NUCLEOTIDE SEQUENCE [LARGE SCALE GENOMIC DNA]</scope>
    <source>
        <strain evidence="4">UCR-PA7</strain>
    </source>
</reference>
<dbReference type="AlphaFoldDB" id="R8BME3"/>
<dbReference type="eggNOG" id="KOG1502">
    <property type="taxonomic scope" value="Eukaryota"/>
</dbReference>
<dbReference type="PANTHER" id="PTHR10366">
    <property type="entry name" value="NAD DEPENDENT EPIMERASE/DEHYDRATASE"/>
    <property type="match status" value="1"/>
</dbReference>
<dbReference type="Gene3D" id="3.40.50.720">
    <property type="entry name" value="NAD(P)-binding Rossmann-like Domain"/>
    <property type="match status" value="1"/>
</dbReference>
<protein>
    <submittedName>
        <fullName evidence="3">Putative nad dependent epimerase protein</fullName>
    </submittedName>
</protein>
<evidence type="ECO:0000256" key="1">
    <source>
        <dbReference type="ARBA" id="ARBA00023002"/>
    </source>
</evidence>
<proteinExistence type="inferred from homology"/>
<keyword evidence="4" id="KW-1185">Reference proteome</keyword>